<dbReference type="STRING" id="173990.SAMN05660691_01068"/>
<accession>A0A1H6KGV4</accession>
<keyword evidence="3" id="KW-1185">Reference proteome</keyword>
<proteinExistence type="predicted"/>
<dbReference type="Pfam" id="PF10618">
    <property type="entry name" value="Tail_tube"/>
    <property type="match status" value="1"/>
</dbReference>
<dbReference type="AlphaFoldDB" id="A0A1H6KGV4"/>
<feature type="region of interest" description="Disordered" evidence="1">
    <location>
        <begin position="19"/>
        <end position="38"/>
    </location>
</feature>
<gene>
    <name evidence="2" type="ORF">SAMN05660691_01068</name>
</gene>
<dbReference type="InterPro" id="IPR019596">
    <property type="entry name" value="Phage_Mu_GpM_tail_tub"/>
</dbReference>
<dbReference type="EMBL" id="FNXF01000003">
    <property type="protein sequence ID" value="SEH72839.1"/>
    <property type="molecule type" value="Genomic_DNA"/>
</dbReference>
<evidence type="ECO:0000313" key="2">
    <source>
        <dbReference type="EMBL" id="SEH72839.1"/>
    </source>
</evidence>
<evidence type="ECO:0000256" key="1">
    <source>
        <dbReference type="SAM" id="MobiDB-lite"/>
    </source>
</evidence>
<evidence type="ECO:0000313" key="3">
    <source>
        <dbReference type="Proteomes" id="UP000199371"/>
    </source>
</evidence>
<dbReference type="OrthoDB" id="6399698at2"/>
<dbReference type="RefSeq" id="WP_092791029.1">
    <property type="nucleotide sequence ID" value="NZ_FNXF01000003.1"/>
</dbReference>
<protein>
    <submittedName>
        <fullName evidence="2">Phage tail tube protein</fullName>
    </submittedName>
</protein>
<name>A0A1H6KGV4_9GAMM</name>
<reference evidence="3" key="1">
    <citation type="submission" date="2016-10" db="EMBL/GenBank/DDBJ databases">
        <authorList>
            <person name="Varghese N."/>
            <person name="Submissions S."/>
        </authorList>
    </citation>
    <scope>NUCLEOTIDE SEQUENCE [LARGE SCALE GENOMIC DNA]</scope>
    <source>
        <strain evidence="3">DSM 17616</strain>
    </source>
</reference>
<sequence>MGQILGEVVIRANSKQLKTKKGSTLNPGGYTRTPHVGPGRVWGQSNEYTVPTIAVVIAADEDVDVLEINSITNATLTWEGDNGVDYMMTDCAPQAPFTISDSGDVTGTFQGNKVERI</sequence>
<dbReference type="Proteomes" id="UP000199371">
    <property type="component" value="Unassembled WGS sequence"/>
</dbReference>
<organism evidence="2 3">
    <name type="scientific">Rheinheimera pacifica</name>
    <dbReference type="NCBI Taxonomy" id="173990"/>
    <lineage>
        <taxon>Bacteria</taxon>
        <taxon>Pseudomonadati</taxon>
        <taxon>Pseudomonadota</taxon>
        <taxon>Gammaproteobacteria</taxon>
        <taxon>Chromatiales</taxon>
        <taxon>Chromatiaceae</taxon>
        <taxon>Rheinheimera</taxon>
    </lineage>
</organism>